<dbReference type="InterPro" id="IPR043502">
    <property type="entry name" value="DNA/RNA_pol_sf"/>
</dbReference>
<dbReference type="KEGG" id="nta:107823837"/>
<dbReference type="Pfam" id="PF07727">
    <property type="entry name" value="RVT_2"/>
    <property type="match status" value="1"/>
</dbReference>
<evidence type="ECO:0000259" key="1">
    <source>
        <dbReference type="Pfam" id="PF07727"/>
    </source>
</evidence>
<dbReference type="STRING" id="4097.A0A1S4CY14"/>
<reference evidence="2" key="1">
    <citation type="submission" date="2025-08" db="UniProtKB">
        <authorList>
            <consortium name="RefSeq"/>
        </authorList>
    </citation>
    <scope>IDENTIFICATION</scope>
</reference>
<protein>
    <submittedName>
        <fullName evidence="2">Uncharacterized mitochondrial protein AtMg00810-like</fullName>
    </submittedName>
</protein>
<dbReference type="PANTHER" id="PTHR11439">
    <property type="entry name" value="GAG-POL-RELATED RETROTRANSPOSON"/>
    <property type="match status" value="1"/>
</dbReference>
<dbReference type="InterPro" id="IPR013103">
    <property type="entry name" value="RVT_2"/>
</dbReference>
<sequence length="405" mass="44719">MSRMAKRKPCLPGRSTILRRVGAMDYKLGHDHSGDLAKDACNTSSGVSFLREKTFGLPEGIAKVRKQIRGYSEASKLGGFPIYVDDIVLTGNRSSFIDSFVQALGHAFSIRDLGPLHYFLGIQVCHNSDGICLSQSQYIQSILTKAGMIHCKLLSSPMATNAKLNKGDIPDFDDPSLYRQAVGALQYLTLTSPDISFMVNKVCQFMHNPSLNQWVAVKRILRYLQHTKSMSFLISKAFNLYLQAFTDSDWAGSIDDRCNDPADSEHLEDESRVKSIAGRDLTYSRKSRRFEVTGARGEFAGTGNAGLGKMRRCELEVASASSQQATNSDTSTESEYKALADAAAELMRTQSLMIELEFVRDKVARRDLLVQFLSSKDHVADILTKPLETTFAILAATKELVNAGS</sequence>
<dbReference type="AlphaFoldDB" id="A0A1S4CY14"/>
<name>A0A1S4CY14_TOBAC</name>
<gene>
    <name evidence="2" type="primary">LOC107823837</name>
</gene>
<dbReference type="SUPFAM" id="SSF56672">
    <property type="entry name" value="DNA/RNA polymerases"/>
    <property type="match status" value="1"/>
</dbReference>
<accession>A0A1S4CY14</accession>
<organism evidence="2">
    <name type="scientific">Nicotiana tabacum</name>
    <name type="common">Common tobacco</name>
    <dbReference type="NCBI Taxonomy" id="4097"/>
    <lineage>
        <taxon>Eukaryota</taxon>
        <taxon>Viridiplantae</taxon>
        <taxon>Streptophyta</taxon>
        <taxon>Embryophyta</taxon>
        <taxon>Tracheophyta</taxon>
        <taxon>Spermatophyta</taxon>
        <taxon>Magnoliopsida</taxon>
        <taxon>eudicotyledons</taxon>
        <taxon>Gunneridae</taxon>
        <taxon>Pentapetalae</taxon>
        <taxon>asterids</taxon>
        <taxon>lamiids</taxon>
        <taxon>Solanales</taxon>
        <taxon>Solanaceae</taxon>
        <taxon>Nicotianoideae</taxon>
        <taxon>Nicotianeae</taxon>
        <taxon>Nicotiana</taxon>
    </lineage>
</organism>
<evidence type="ECO:0000313" key="2">
    <source>
        <dbReference type="RefSeq" id="XP_016506027.1"/>
    </source>
</evidence>
<dbReference type="RefSeq" id="XP_016506027.1">
    <property type="nucleotide sequence ID" value="XM_016650541.1"/>
</dbReference>
<proteinExistence type="predicted"/>
<feature type="domain" description="Reverse transcriptase Ty1/copia-type" evidence="1">
    <location>
        <begin position="82"/>
        <end position="158"/>
    </location>
</feature>
<dbReference type="PaxDb" id="4097-A0A1S4CY14"/>
<dbReference type="PANTHER" id="PTHR11439:SF450">
    <property type="entry name" value="REVERSE TRANSCRIPTASE TY1_COPIA-TYPE DOMAIN-CONTAINING PROTEIN"/>
    <property type="match status" value="1"/>
</dbReference>